<dbReference type="OrthoDB" id="792939at2"/>
<dbReference type="InterPro" id="IPR018490">
    <property type="entry name" value="cNMP-bd_dom_sf"/>
</dbReference>
<evidence type="ECO:0000313" key="2">
    <source>
        <dbReference type="EMBL" id="SEJ55912.1"/>
    </source>
</evidence>
<dbReference type="SMART" id="SM00100">
    <property type="entry name" value="cNMP"/>
    <property type="match status" value="1"/>
</dbReference>
<dbReference type="CDD" id="cd00038">
    <property type="entry name" value="CAP_ED"/>
    <property type="match status" value="1"/>
</dbReference>
<dbReference type="SUPFAM" id="SSF51206">
    <property type="entry name" value="cAMP-binding domain-like"/>
    <property type="match status" value="1"/>
</dbReference>
<evidence type="ECO:0000313" key="3">
    <source>
        <dbReference type="Proteomes" id="UP000199403"/>
    </source>
</evidence>
<dbReference type="InterPro" id="IPR000595">
    <property type="entry name" value="cNMP-bd_dom"/>
</dbReference>
<dbReference type="RefSeq" id="WP_092176337.1">
    <property type="nucleotide sequence ID" value="NZ_FNZH01000005.1"/>
</dbReference>
<keyword evidence="2" id="KW-0808">Transferase</keyword>
<dbReference type="GO" id="GO:0016301">
    <property type="term" value="F:kinase activity"/>
    <property type="evidence" value="ECO:0007669"/>
    <property type="project" value="UniProtKB-KW"/>
</dbReference>
<reference evidence="3" key="1">
    <citation type="submission" date="2016-10" db="EMBL/GenBank/DDBJ databases">
        <authorList>
            <person name="Varghese N."/>
            <person name="Submissions S."/>
        </authorList>
    </citation>
    <scope>NUCLEOTIDE SEQUENCE [LARGE SCALE GENOMIC DNA]</scope>
    <source>
        <strain evidence="3">IBRC-M 10761</strain>
    </source>
</reference>
<dbReference type="AlphaFoldDB" id="A0A1H7A1M4"/>
<keyword evidence="3" id="KW-1185">Reference proteome</keyword>
<dbReference type="PROSITE" id="PS50042">
    <property type="entry name" value="CNMP_BINDING_3"/>
    <property type="match status" value="1"/>
</dbReference>
<dbReference type="InterPro" id="IPR014710">
    <property type="entry name" value="RmlC-like_jellyroll"/>
</dbReference>
<dbReference type="Proteomes" id="UP000199403">
    <property type="component" value="Unassembled WGS sequence"/>
</dbReference>
<protein>
    <submittedName>
        <fullName evidence="2">cAMP-binding domain of CRP or a regulatory subunit of cAMP-dependent protein kinases</fullName>
    </submittedName>
</protein>
<gene>
    <name evidence="2" type="ORF">SAMN05192553_10579</name>
</gene>
<dbReference type="Gene3D" id="2.60.120.10">
    <property type="entry name" value="Jelly Rolls"/>
    <property type="match status" value="1"/>
</dbReference>
<proteinExistence type="predicted"/>
<dbReference type="STRING" id="1416801.SAMN05192553_10579"/>
<feature type="domain" description="Cyclic nucleotide-binding" evidence="1">
    <location>
        <begin position="10"/>
        <end position="112"/>
    </location>
</feature>
<organism evidence="2 3">
    <name type="scientific">Cyclobacterium xiamenense</name>
    <dbReference type="NCBI Taxonomy" id="1297121"/>
    <lineage>
        <taxon>Bacteria</taxon>
        <taxon>Pseudomonadati</taxon>
        <taxon>Bacteroidota</taxon>
        <taxon>Cytophagia</taxon>
        <taxon>Cytophagales</taxon>
        <taxon>Cyclobacteriaceae</taxon>
        <taxon>Cyclobacterium</taxon>
    </lineage>
</organism>
<dbReference type="Pfam" id="PF00027">
    <property type="entry name" value="cNMP_binding"/>
    <property type="match status" value="1"/>
</dbReference>
<accession>A0A1H7A1M4</accession>
<dbReference type="EMBL" id="FNZH01000005">
    <property type="protein sequence ID" value="SEJ55912.1"/>
    <property type="molecule type" value="Genomic_DNA"/>
</dbReference>
<evidence type="ECO:0000259" key="1">
    <source>
        <dbReference type="PROSITE" id="PS50042"/>
    </source>
</evidence>
<name>A0A1H7A1M4_9BACT</name>
<keyword evidence="2" id="KW-0418">Kinase</keyword>
<sequence>MDQIRAYFDNFLRLSDEEWADFAACLKKESHEKKTFLLRQGEVCDYIAFIGTGIYRFFYVREGEEKITAFFFPGDFVTNYRSFLTGKPSDHFIESLKPTLVYKVNKADLLALYDKHKNMERLGRLIAENLYLTVTRRLDSFLHDNPENRYQELVHRNSKLLQEVPQYMLASYLGVKPETLSRIRTRK</sequence>